<feature type="non-terminal residue" evidence="7">
    <location>
        <position position="1427"/>
    </location>
</feature>
<evidence type="ECO:0000256" key="1">
    <source>
        <dbReference type="ARBA" id="ARBA00004138"/>
    </source>
</evidence>
<dbReference type="NCBIfam" id="NF012200">
    <property type="entry name" value="choice_anch_D"/>
    <property type="match status" value="1"/>
</dbReference>
<proteinExistence type="predicted"/>
<dbReference type="OrthoDB" id="442692at2759"/>
<dbReference type="EMBL" id="WEKX01002067">
    <property type="protein sequence ID" value="NWI85348.1"/>
    <property type="molecule type" value="Genomic_DNA"/>
</dbReference>
<dbReference type="Proteomes" id="UP000633448">
    <property type="component" value="Unassembled WGS sequence"/>
</dbReference>
<evidence type="ECO:0000256" key="3">
    <source>
        <dbReference type="ARBA" id="ARBA00022490"/>
    </source>
</evidence>
<evidence type="ECO:0000313" key="8">
    <source>
        <dbReference type="Proteomes" id="UP000633448"/>
    </source>
</evidence>
<keyword evidence="8" id="KW-1185">Reference proteome</keyword>
<dbReference type="Pfam" id="PF22544">
    <property type="entry name" value="HYDIN_VesB_CFA65-like_Ig"/>
    <property type="match status" value="3"/>
</dbReference>
<accession>A0A851EYD8</accession>
<keyword evidence="3" id="KW-0963">Cytoplasm</keyword>
<dbReference type="PANTHER" id="PTHR23053:SF0">
    <property type="entry name" value="HYDROCEPHALUS-INDUCING PROTEIN HOMOLOG"/>
    <property type="match status" value="1"/>
</dbReference>
<sequence>TKQRLPSTQEMNLPKIVQRQDMCETSHHKFSAVDPNQTLFQPYPSEVVFQNYVPHKACEMPLVLRNRDMVPRLVKVTMETSPYFKLVGPSGVCYKVPPGLCSTLRILFRPGENKDYFHQLHCITEREEFIVPIRAIGARAALDFPDQLDFGVCPVKYSTQKNLLVRNLGNQEACYHISTQSPFSVILAVGTLNIGESMQVTVEFHPLKTGDYTATLVVHYDTGEDTYMKLHGSAVNVHIRLDRNSVTAEKTYITLTNRRTVVIHNQSNVTAHFQWKAFETQEEEDRVKQRLCHRLCQWEKNKVDHFLKGSRVDTTCREHLSRFSHIFQKKKETLQEDPMLFFNEIFTIEPLEGEIWPNSSVEISLFFKPREARVYKGTVYCDVSGRETRLPLTLIGEGLGPQLRFYFEELDIGKVFVRAVNKYEVILFNKGPIESAFRLIPPTTAMGSCFTFLPQEGIVAPGGLQAIRISFRSTILGEFKEEFWFSVTGSPEPVTLTIRGCVIGPTFHCNVPALHFGDVSFGFPYTMSCRLTNTSLVPMTFNLHIPEDGLGEPSVTSFVQISNNAHRSWRNGARGLMEPMEFTIKPCRGTIRALGFQDIQVTLCSNTVGQYVVELVVDVDDVGKVLALPLTARCVVPSLRVLNPVLAFGRCCLKVPYERMLTLVNDTDLPGCYGVVPQECRENAPVWYSSPTPCGIIKAHSSVEIPFILEAQLLGEHDITAYVAVFGREGSPLKIHLESIGQGPVVYVYPNAINLGTIQVLQDISQTLHLSNQTVIPAVFWAEMTGKCSRWRIEPSEGVIPPKTEVSVRVTANLDDTGKFEDEVKLFIENSHMNIIPVQAVGIGTTIVTDKPFAPELNFGPHFSLTPCCYRFKIINKGRHIHHLYWTTEGFSIFQQRRLHARGTTKGRGISQTHRRATPVFKLQAAQMELMPGQSMEMVLEGFSSTPQEVKERLLCHAIVGREKTKRKIMQVDVTCKFVSPVVQISSRAIVFRVEKQPSDVLTLQYKPLSLKNTSFLPLSIVLDLEQPFLICDVDQQPLPADAQPMKLEVGEELHLCIQFDPAYKKDLNIRVAETTLKMWFLEHPQEEQITVRGEVYFPNLHIQTKTLDFGCILNDTEQVLYVEMTNCSPIPAHYCWSFQTDSENNMIRILPSGQQMKRTPWKQSGCPFLLAWKMVFDLLACLVNVSALQWELAPCPISTAPDVVRWWKLSRVVLQPMVLVFQALPSTAMEPQSPESLEEVSQLVEVGQPALGAEEVFNVLPVSGVLQPGESRHVPFSFFGHANVVAHVTALCHVEGGPTYEVVLSGEAAHLSYHLDNMEINYGLQLFNKVIEAEVTLRNTGKIGFTYMVLNPSTATADCPLPCMPVVVPSKGYVAPGKEQVLKVCYLPGVPGVFHRTFQFQVGHLEPAEISVKGEGVFYRISLDLP</sequence>
<evidence type="ECO:0000256" key="2">
    <source>
        <dbReference type="ARBA" id="ARBA00004496"/>
    </source>
</evidence>
<evidence type="ECO:0000313" key="7">
    <source>
        <dbReference type="EMBL" id="NWI85348.1"/>
    </source>
</evidence>
<feature type="domain" description="HYDIN/VesB/CFA65-like Ig-like" evidence="6">
    <location>
        <begin position="141"/>
        <end position="232"/>
    </location>
</feature>
<dbReference type="PANTHER" id="PTHR23053">
    <property type="entry name" value="DLEC1 DELETED IN LUNG AND ESOPHAGEAL CANCER 1"/>
    <property type="match status" value="1"/>
</dbReference>
<dbReference type="InterPro" id="IPR013783">
    <property type="entry name" value="Ig-like_fold"/>
</dbReference>
<gene>
    <name evidence="7" type="primary">Hydin_0</name>
    <name evidence="7" type="ORF">PITSOR_R00059</name>
</gene>
<keyword evidence="5" id="KW-0966">Cell projection</keyword>
<dbReference type="InterPro" id="IPR033305">
    <property type="entry name" value="Hydin-like"/>
</dbReference>
<comment type="subcellular location">
    <subcellularLocation>
        <location evidence="1">Cell projection</location>
        <location evidence="1">Cilium</location>
    </subcellularLocation>
    <subcellularLocation>
        <location evidence="2">Cytoplasm</location>
    </subcellularLocation>
</comment>
<organism evidence="7 8">
    <name type="scientific">Pitta sordida</name>
    <name type="common">Hooded pitta</name>
    <dbReference type="NCBI Taxonomy" id="9163"/>
    <lineage>
        <taxon>Eukaryota</taxon>
        <taxon>Metazoa</taxon>
        <taxon>Chordata</taxon>
        <taxon>Craniata</taxon>
        <taxon>Vertebrata</taxon>
        <taxon>Euteleostomi</taxon>
        <taxon>Archelosauria</taxon>
        <taxon>Archosauria</taxon>
        <taxon>Dinosauria</taxon>
        <taxon>Saurischia</taxon>
        <taxon>Theropoda</taxon>
        <taxon>Coelurosauria</taxon>
        <taxon>Aves</taxon>
        <taxon>Neognathae</taxon>
        <taxon>Neoaves</taxon>
        <taxon>Telluraves</taxon>
        <taxon>Australaves</taxon>
        <taxon>Passeriformes</taxon>
        <taxon>Pittidae</taxon>
        <taxon>Pitta</taxon>
    </lineage>
</organism>
<dbReference type="InterPro" id="IPR053879">
    <property type="entry name" value="HYDIN_VesB_CFA65-like_Ig"/>
</dbReference>
<evidence type="ECO:0000256" key="5">
    <source>
        <dbReference type="ARBA" id="ARBA00023273"/>
    </source>
</evidence>
<evidence type="ECO:0000256" key="4">
    <source>
        <dbReference type="ARBA" id="ARBA00023069"/>
    </source>
</evidence>
<comment type="caution">
    <text evidence="7">The sequence shown here is derived from an EMBL/GenBank/DDBJ whole genome shotgun (WGS) entry which is preliminary data.</text>
</comment>
<dbReference type="GO" id="GO:0003341">
    <property type="term" value="P:cilium movement"/>
    <property type="evidence" value="ECO:0007669"/>
    <property type="project" value="TreeGrafter"/>
</dbReference>
<reference evidence="7" key="1">
    <citation type="submission" date="2019-10" db="EMBL/GenBank/DDBJ databases">
        <title>Bird 10,000 Genomes (B10K) Project - Family phase.</title>
        <authorList>
            <person name="Zhang G."/>
        </authorList>
    </citation>
    <scope>NUCLEOTIDE SEQUENCE</scope>
    <source>
        <strain evidence="7">B10K-DU-002-53</strain>
        <tissue evidence="7">Muscle</tissue>
    </source>
</reference>
<evidence type="ECO:0000259" key="6">
    <source>
        <dbReference type="Pfam" id="PF22544"/>
    </source>
</evidence>
<dbReference type="GO" id="GO:0005930">
    <property type="term" value="C:axoneme"/>
    <property type="evidence" value="ECO:0007669"/>
    <property type="project" value="TreeGrafter"/>
</dbReference>
<dbReference type="Gene3D" id="2.60.40.10">
    <property type="entry name" value="Immunoglobulins"/>
    <property type="match status" value="8"/>
</dbReference>
<feature type="domain" description="HYDIN/VesB/CFA65-like Ig-like" evidence="6">
    <location>
        <begin position="748"/>
        <end position="831"/>
    </location>
</feature>
<keyword evidence="4" id="KW-0969">Cilium</keyword>
<name>A0A851EYD8_PITSO</name>
<feature type="non-terminal residue" evidence="7">
    <location>
        <position position="1"/>
    </location>
</feature>
<dbReference type="GO" id="GO:1904158">
    <property type="term" value="P:axonemal central apparatus assembly"/>
    <property type="evidence" value="ECO:0007669"/>
    <property type="project" value="TreeGrafter"/>
</dbReference>
<protein>
    <submittedName>
        <fullName evidence="7">HYDIN protein</fullName>
    </submittedName>
</protein>
<feature type="domain" description="HYDIN/VesB/CFA65-like Ig-like" evidence="6">
    <location>
        <begin position="401"/>
        <end position="501"/>
    </location>
</feature>